<sequence length="47" mass="5722">MENSLNTNKSIAANEYFRFYLFNWGFYYFSAGHLKYKKINPPREFGF</sequence>
<comment type="caution">
    <text evidence="1">The sequence shown here is derived from an EMBL/GenBank/DDBJ whole genome shotgun (WGS) entry which is preliminary data.</text>
</comment>
<evidence type="ECO:0000313" key="1">
    <source>
        <dbReference type="EMBL" id="KDR94498.1"/>
    </source>
</evidence>
<dbReference type="STRING" id="1121324.CLIT_17c00260"/>
<keyword evidence="2" id="KW-1185">Reference proteome</keyword>
<proteinExistence type="predicted"/>
<dbReference type="EMBL" id="JJMM01000017">
    <property type="protein sequence ID" value="KDR94498.1"/>
    <property type="molecule type" value="Genomic_DNA"/>
</dbReference>
<dbReference type="AlphaFoldDB" id="A0A069RCK6"/>
<reference evidence="1 2" key="1">
    <citation type="submission" date="2014-03" db="EMBL/GenBank/DDBJ databases">
        <title>Genome sequence of Clostridium litorale W6, DSM 5388.</title>
        <authorList>
            <person name="Poehlein A."/>
            <person name="Jagirdar A."/>
            <person name="Khonsari B."/>
            <person name="Chibani C.M."/>
            <person name="Gutierrez Gutierrez D.A."/>
            <person name="Davydova E."/>
            <person name="Alghaithi H.S."/>
            <person name="Nair K.P."/>
            <person name="Dhamotharan K."/>
            <person name="Chandran L."/>
            <person name="G W."/>
            <person name="Daniel R."/>
        </authorList>
    </citation>
    <scope>NUCLEOTIDE SEQUENCE [LARGE SCALE GENOMIC DNA]</scope>
    <source>
        <strain evidence="1 2">W6</strain>
    </source>
</reference>
<accession>A0A069RCK6</accession>
<gene>
    <name evidence="1" type="ORF">CLIT_17c00260</name>
</gene>
<organism evidence="1 2">
    <name type="scientific">Peptoclostridium litorale DSM 5388</name>
    <dbReference type="NCBI Taxonomy" id="1121324"/>
    <lineage>
        <taxon>Bacteria</taxon>
        <taxon>Bacillati</taxon>
        <taxon>Bacillota</taxon>
        <taxon>Clostridia</taxon>
        <taxon>Peptostreptococcales</taxon>
        <taxon>Peptoclostridiaceae</taxon>
        <taxon>Peptoclostridium</taxon>
    </lineage>
</organism>
<protein>
    <submittedName>
        <fullName evidence="1">Uncharacterized protein</fullName>
    </submittedName>
</protein>
<evidence type="ECO:0000313" key="2">
    <source>
        <dbReference type="Proteomes" id="UP000027946"/>
    </source>
</evidence>
<dbReference type="Proteomes" id="UP000027946">
    <property type="component" value="Unassembled WGS sequence"/>
</dbReference>
<name>A0A069RCK6_PEPLI</name>